<reference evidence="2 3" key="1">
    <citation type="submission" date="2020-11" db="EMBL/GenBank/DDBJ databases">
        <title>Actinomyces sp. ZJ750.</title>
        <authorList>
            <person name="Zhou J."/>
        </authorList>
    </citation>
    <scope>NUCLEOTIDE SEQUENCE [LARGE SCALE GENOMIC DNA]</scope>
    <source>
        <strain evidence="2 3">ZJ750</strain>
    </source>
</reference>
<dbReference type="Pfam" id="PF00561">
    <property type="entry name" value="Abhydrolase_1"/>
    <property type="match status" value="1"/>
</dbReference>
<dbReference type="InterPro" id="IPR029058">
    <property type="entry name" value="AB_hydrolase_fold"/>
</dbReference>
<dbReference type="Gene3D" id="3.40.50.1820">
    <property type="entry name" value="alpha/beta hydrolase"/>
    <property type="match status" value="1"/>
</dbReference>
<dbReference type="RefSeq" id="WP_166856611.1">
    <property type="nucleotide sequence ID" value="NZ_CP063989.1"/>
</dbReference>
<dbReference type="InterPro" id="IPR000073">
    <property type="entry name" value="AB_hydrolase_1"/>
</dbReference>
<feature type="domain" description="AB hydrolase-1" evidence="1">
    <location>
        <begin position="35"/>
        <end position="262"/>
    </location>
</feature>
<evidence type="ECO:0000259" key="1">
    <source>
        <dbReference type="Pfam" id="PF00561"/>
    </source>
</evidence>
<dbReference type="PANTHER" id="PTHR43433:SF1">
    <property type="entry name" value="BLL5160 PROTEIN"/>
    <property type="match status" value="1"/>
</dbReference>
<organism evidence="2 3">
    <name type="scientific">Actinomyces respiraculi</name>
    <dbReference type="NCBI Taxonomy" id="2744574"/>
    <lineage>
        <taxon>Bacteria</taxon>
        <taxon>Bacillati</taxon>
        <taxon>Actinomycetota</taxon>
        <taxon>Actinomycetes</taxon>
        <taxon>Actinomycetales</taxon>
        <taxon>Actinomycetaceae</taxon>
        <taxon>Actinomyces</taxon>
    </lineage>
</organism>
<dbReference type="EMBL" id="CP063989">
    <property type="protein sequence ID" value="QPL05705.1"/>
    <property type="molecule type" value="Genomic_DNA"/>
</dbReference>
<evidence type="ECO:0000313" key="3">
    <source>
        <dbReference type="Proteomes" id="UP000594637"/>
    </source>
</evidence>
<dbReference type="InterPro" id="IPR050471">
    <property type="entry name" value="AB_hydrolase"/>
</dbReference>
<gene>
    <name evidence="2" type="ORF">ID810_01565</name>
</gene>
<dbReference type="AlphaFoldDB" id="A0A7T0PXC8"/>
<keyword evidence="3" id="KW-1185">Reference proteome</keyword>
<dbReference type="Proteomes" id="UP000594637">
    <property type="component" value="Chromosome"/>
</dbReference>
<keyword evidence="2" id="KW-0378">Hydrolase</keyword>
<protein>
    <submittedName>
        <fullName evidence="2">Alpha/beta hydrolase</fullName>
    </submittedName>
</protein>
<dbReference type="GO" id="GO:0016787">
    <property type="term" value="F:hydrolase activity"/>
    <property type="evidence" value="ECO:0007669"/>
    <property type="project" value="UniProtKB-KW"/>
</dbReference>
<accession>A0A7T0PXC8</accession>
<dbReference type="KEGG" id="arep:ID810_01565"/>
<dbReference type="PANTHER" id="PTHR43433">
    <property type="entry name" value="HYDROLASE, ALPHA/BETA FOLD FAMILY PROTEIN"/>
    <property type="match status" value="1"/>
</dbReference>
<name>A0A7T0PXC8_9ACTO</name>
<dbReference type="PRINTS" id="PR00111">
    <property type="entry name" value="ABHYDROLASE"/>
</dbReference>
<dbReference type="SUPFAM" id="SSF53474">
    <property type="entry name" value="alpha/beta-Hydrolases"/>
    <property type="match status" value="1"/>
</dbReference>
<sequence>MTYLTAPTRHIQVAGKAVAYRDLGEVTDAPTLVMLVHLAATMDNWDPALVDLIAAQRRVVVVDLPGVGSSEGDVATTIPAMARQVTDFIDALGLTEIDLLGLSMGGMIAQEVVRGRPDLVAHLVLVGTGPRAGVGIDRVTSRTFFYMARAALRRTDPKRYIFYTHDERGKAEAAKALGRLASREPRYAGDPMSVRGFLRQLVAIRRWGRDAHDDLAWVAPATLIVNGDQDMMVPTSNSYDMHKRIVGSELIIYPDAGHGSIFQYASRFADDLAQFLAS</sequence>
<proteinExistence type="predicted"/>
<evidence type="ECO:0000313" key="2">
    <source>
        <dbReference type="EMBL" id="QPL05705.1"/>
    </source>
</evidence>